<dbReference type="Pfam" id="PF18962">
    <property type="entry name" value="Por_Secre_tail"/>
    <property type="match status" value="1"/>
</dbReference>
<comment type="similarity">
    <text evidence="9">Belongs to the polysaccharide lyase 1 family.</text>
</comment>
<evidence type="ECO:0000256" key="4">
    <source>
        <dbReference type="ARBA" id="ARBA00022723"/>
    </source>
</evidence>
<organism evidence="11 12">
    <name type="scientific">Aquimarina brevivitae</name>
    <dbReference type="NCBI Taxonomy" id="323412"/>
    <lineage>
        <taxon>Bacteria</taxon>
        <taxon>Pseudomonadati</taxon>
        <taxon>Bacteroidota</taxon>
        <taxon>Flavobacteriia</taxon>
        <taxon>Flavobacteriales</taxon>
        <taxon>Flavobacteriaceae</taxon>
        <taxon>Aquimarina</taxon>
    </lineage>
</organism>
<evidence type="ECO:0000256" key="9">
    <source>
        <dbReference type="RuleBase" id="RU361173"/>
    </source>
</evidence>
<dbReference type="InterPro" id="IPR013783">
    <property type="entry name" value="Ig-like_fold"/>
</dbReference>
<dbReference type="InterPro" id="IPR003961">
    <property type="entry name" value="FN3_dom"/>
</dbReference>
<evidence type="ECO:0000256" key="1">
    <source>
        <dbReference type="ARBA" id="ARBA00001913"/>
    </source>
</evidence>
<dbReference type="AlphaFoldDB" id="A0A4V2F5M0"/>
<keyword evidence="3 9" id="KW-0964">Secreted</keyword>
<dbReference type="SMART" id="SM00710">
    <property type="entry name" value="PbH1"/>
    <property type="match status" value="9"/>
</dbReference>
<dbReference type="GO" id="GO:0046872">
    <property type="term" value="F:metal ion binding"/>
    <property type="evidence" value="ECO:0007669"/>
    <property type="project" value="UniProtKB-KW"/>
</dbReference>
<dbReference type="GO" id="GO:0005576">
    <property type="term" value="C:extracellular region"/>
    <property type="evidence" value="ECO:0007669"/>
    <property type="project" value="UniProtKB-SubCell"/>
</dbReference>
<dbReference type="InterPro" id="IPR026444">
    <property type="entry name" value="Secre_tail"/>
</dbReference>
<dbReference type="Gene3D" id="2.160.20.10">
    <property type="entry name" value="Single-stranded right-handed beta-helix, Pectin lyase-like"/>
    <property type="match status" value="2"/>
</dbReference>
<comment type="subcellular location">
    <subcellularLocation>
        <location evidence="2 9">Secreted</location>
    </subcellularLocation>
</comment>
<proteinExistence type="inferred from homology"/>
<sequence length="1167" mass="126684">MKFNFLTTLLVFLFATLSIGAKTYYVSPNGNDNNSGNLSDPLQTLHRAIDLVSSGDIIYLRGGNHNYSNSVIITKNGNSSNPIKVFAYNGENAVLNFAMSENSSNRGVVLEGDYWHWKGITIQGAGDNGMLLSGNNNIIEDCIFRNNRDTGLQLSRYSSSANTIGDWPSNNLILRCESYDNKDSDNEDADGFAAKLTCGTGNVFKDCIAHHNIDDGWDLYTKSETGPIGIITLEGCIAHNNGKLTDGITSGAGDKNGYKLGSSAHKINHIVRRCIAFNNGKHGFTDNGNIGNIEFSNNTSFNNEGYNFHTRDGGGHTFVNNISFGTTQKDRLRGNYTAPNSFVGEEGGFAIDNSDFETLAQGPNSDPTVNGFLMLKEGSNLIDAGTNVTGISYNGSSPDLGAIEFGAVEPPKDPEIILSSTAGDGVVDLSWTVENLDVSALEVYRDTDPDPKGRSRIAFPASDSRNFRDTNVSNGTTYYYWVKANASVNSNRVSGTPGNPAIYLTTEAGDGSVALNWGLQDLSATALEVYRDTDADPKGRVRIAMVSADSRTYTDTNLDNGTTYYYWIKANASLNSNVASAQPVGSSKINLSANAGGDNITLSWSIENLAVSSLEIYRDTDSNPQGRSRIAMVSPDSRNFTDNEIIRGTTYYYWIKANASLNSNIASAATESGSAVRLSTSVENNSVTLFWDIEDLSVSSLEIYRDTDPDPKGRSRIAYSPTDSRAYTDSNVIPGTTYYYWIKANAFLNSNTASATPTNEDNTVNYDLIGYATLNGGTTGGEGGISITCSTGDCILEAIQQKKDGDITEPLIIYVNGTVTPSNTSASKIDVKEVQDISIIGVETDGLFDGIGIKIYKASNIIIQNVTVRNVTIGDKDAIGIEGPADHIWIDHCELYAEYQNVDKDYYDGLLDCKRDVEFITYSFNYLHDSWKMMLVGSSSSDTYDRKLTMHHNYFDNVNSRTPLYRGGSGHVFNNYYSGIGSTGINTRAGACLKVENNYFKDAINPIVWAYGDVAGSVDQSNNTFENVSWDFSSDSVNEPGSCQLSIPYPYSTSLHATEDVPSIVIAHAGVGKIGNTLSNFSQFGTSAKGELMAYPNPVGAANVLTINIPNYRGNEQIRIVNLLGKEVLKRPAKSNTEYIDVADFPSGQYIIQVKTTTSTQLKMFVK</sequence>
<comment type="similarity">
    <text evidence="8">Belongs to the polysaccharide lyase 9 family.</text>
</comment>
<dbReference type="GO" id="GO:0016837">
    <property type="term" value="F:carbon-oxygen lyase activity, acting on polysaccharides"/>
    <property type="evidence" value="ECO:0007669"/>
    <property type="project" value="TreeGrafter"/>
</dbReference>
<comment type="cofactor">
    <cofactor evidence="1">
        <name>Ca(2+)</name>
        <dbReference type="ChEBI" id="CHEBI:29108"/>
    </cofactor>
</comment>
<keyword evidence="5" id="KW-0732">Signal</keyword>
<name>A0A4V2F5M0_9FLAO</name>
<dbReference type="EMBL" id="SGXE01000002">
    <property type="protein sequence ID" value="RZS93289.1"/>
    <property type="molecule type" value="Genomic_DNA"/>
</dbReference>
<dbReference type="Proteomes" id="UP000292262">
    <property type="component" value="Unassembled WGS sequence"/>
</dbReference>
<dbReference type="Pfam" id="PF13229">
    <property type="entry name" value="Beta_helix"/>
    <property type="match status" value="1"/>
</dbReference>
<dbReference type="SUPFAM" id="SSF51126">
    <property type="entry name" value="Pectin lyase-like"/>
    <property type="match status" value="2"/>
</dbReference>
<evidence type="ECO:0000256" key="3">
    <source>
        <dbReference type="ARBA" id="ARBA00022525"/>
    </source>
</evidence>
<dbReference type="SUPFAM" id="SSF49265">
    <property type="entry name" value="Fibronectin type III"/>
    <property type="match status" value="2"/>
</dbReference>
<dbReference type="PROSITE" id="PS50853">
    <property type="entry name" value="FN3"/>
    <property type="match status" value="1"/>
</dbReference>
<protein>
    <submittedName>
        <fullName evidence="11">Putative secreted protein (Por secretion system target)</fullName>
    </submittedName>
</protein>
<dbReference type="InterPro" id="IPR039448">
    <property type="entry name" value="Beta_helix"/>
</dbReference>
<keyword evidence="9" id="KW-0624">Polysaccharide degradation</keyword>
<dbReference type="GO" id="GO:0000272">
    <property type="term" value="P:polysaccharide catabolic process"/>
    <property type="evidence" value="ECO:0007669"/>
    <property type="project" value="UniProtKB-KW"/>
</dbReference>
<dbReference type="Pfam" id="PF00544">
    <property type="entry name" value="Pectate_lyase_4"/>
    <property type="match status" value="1"/>
</dbReference>
<accession>A0A4V2F5M0</accession>
<evidence type="ECO:0000256" key="2">
    <source>
        <dbReference type="ARBA" id="ARBA00004613"/>
    </source>
</evidence>
<evidence type="ECO:0000256" key="5">
    <source>
        <dbReference type="ARBA" id="ARBA00022729"/>
    </source>
</evidence>
<dbReference type="PANTHER" id="PTHR40088">
    <property type="entry name" value="PECTATE LYASE (EUROFUNG)"/>
    <property type="match status" value="1"/>
</dbReference>
<keyword evidence="12" id="KW-1185">Reference proteome</keyword>
<keyword evidence="9" id="KW-0119">Carbohydrate metabolism</keyword>
<keyword evidence="6" id="KW-0106">Calcium</keyword>
<evidence type="ECO:0000259" key="10">
    <source>
        <dbReference type="PROSITE" id="PS50853"/>
    </source>
</evidence>
<dbReference type="InterPro" id="IPR002022">
    <property type="entry name" value="Pec_lyase"/>
</dbReference>
<evidence type="ECO:0000256" key="7">
    <source>
        <dbReference type="ARBA" id="ARBA00023239"/>
    </source>
</evidence>
<dbReference type="InterPro" id="IPR011050">
    <property type="entry name" value="Pectin_lyase_fold/virulence"/>
</dbReference>
<feature type="domain" description="Fibronectin type-III" evidence="10">
    <location>
        <begin position="410"/>
        <end position="509"/>
    </location>
</feature>
<evidence type="ECO:0000313" key="12">
    <source>
        <dbReference type="Proteomes" id="UP000292262"/>
    </source>
</evidence>
<dbReference type="NCBIfam" id="TIGR04183">
    <property type="entry name" value="Por_Secre_tail"/>
    <property type="match status" value="1"/>
</dbReference>
<evidence type="ECO:0000256" key="6">
    <source>
        <dbReference type="ARBA" id="ARBA00022837"/>
    </source>
</evidence>
<comment type="caution">
    <text evidence="11">The sequence shown here is derived from an EMBL/GenBank/DDBJ whole genome shotgun (WGS) entry which is preliminary data.</text>
</comment>
<dbReference type="SMART" id="SM00656">
    <property type="entry name" value="Amb_all"/>
    <property type="match status" value="1"/>
</dbReference>
<gene>
    <name evidence="11" type="ORF">EV197_1867</name>
</gene>
<dbReference type="InterPro" id="IPR052052">
    <property type="entry name" value="Polysaccharide_Lyase_9"/>
</dbReference>
<dbReference type="OrthoDB" id="8660908at2"/>
<dbReference type="Gene3D" id="2.60.40.10">
    <property type="entry name" value="Immunoglobulins"/>
    <property type="match status" value="4"/>
</dbReference>
<evidence type="ECO:0000313" key="11">
    <source>
        <dbReference type="EMBL" id="RZS93289.1"/>
    </source>
</evidence>
<dbReference type="InterPro" id="IPR012334">
    <property type="entry name" value="Pectin_lyas_fold"/>
</dbReference>
<reference evidence="11 12" key="1">
    <citation type="submission" date="2019-02" db="EMBL/GenBank/DDBJ databases">
        <title>Genomic Encyclopedia of Type Strains, Phase IV (KMG-IV): sequencing the most valuable type-strain genomes for metagenomic binning, comparative biology and taxonomic classification.</title>
        <authorList>
            <person name="Goeker M."/>
        </authorList>
    </citation>
    <scope>NUCLEOTIDE SEQUENCE [LARGE SCALE GENOMIC DNA]</scope>
    <source>
        <strain evidence="11 12">DSM 17196</strain>
    </source>
</reference>
<keyword evidence="7 9" id="KW-0456">Lyase</keyword>
<dbReference type="InterPro" id="IPR036116">
    <property type="entry name" value="FN3_sf"/>
</dbReference>
<dbReference type="InterPro" id="IPR006626">
    <property type="entry name" value="PbH1"/>
</dbReference>
<evidence type="ECO:0000256" key="8">
    <source>
        <dbReference type="ARBA" id="ARBA00038263"/>
    </source>
</evidence>
<dbReference type="PANTHER" id="PTHR40088:SF1">
    <property type="entry name" value="PECTATE LYASE PEL9"/>
    <property type="match status" value="1"/>
</dbReference>
<keyword evidence="4" id="KW-0479">Metal-binding</keyword>
<dbReference type="RefSeq" id="WP_130286428.1">
    <property type="nucleotide sequence ID" value="NZ_SGXE01000002.1"/>
</dbReference>
<dbReference type="SMART" id="SM00060">
    <property type="entry name" value="FN3"/>
    <property type="match status" value="4"/>
</dbReference>